<evidence type="ECO:0000256" key="8">
    <source>
        <dbReference type="ARBA" id="ARBA00022695"/>
    </source>
</evidence>
<comment type="function">
    <text evidence="13">Required for the formation of a threonylcarbamoyl group on adenosine at position 37 (t(6)A37) in tRNAs that read codons beginning with adenine.</text>
</comment>
<dbReference type="EC" id="2.7.7.87" evidence="3 13"/>
<evidence type="ECO:0000259" key="15">
    <source>
        <dbReference type="PROSITE" id="PS51163"/>
    </source>
</evidence>
<evidence type="ECO:0000256" key="12">
    <source>
        <dbReference type="ARBA" id="ARBA00048366"/>
    </source>
</evidence>
<evidence type="ECO:0000256" key="4">
    <source>
        <dbReference type="ARBA" id="ARBA00015492"/>
    </source>
</evidence>
<dbReference type="GO" id="GO:0003725">
    <property type="term" value="F:double-stranded RNA binding"/>
    <property type="evidence" value="ECO:0007669"/>
    <property type="project" value="UniProtKB-UniRule"/>
</dbReference>
<dbReference type="InterPro" id="IPR006070">
    <property type="entry name" value="Sua5-like_dom"/>
</dbReference>
<dbReference type="OrthoDB" id="9814580at2"/>
<gene>
    <name evidence="16" type="ORF">FEV53_09670</name>
</gene>
<keyword evidence="6 13" id="KW-0808">Transferase</keyword>
<dbReference type="NCBIfam" id="TIGR00057">
    <property type="entry name" value="L-threonylcarbamoyladenylate synthase"/>
    <property type="match status" value="1"/>
</dbReference>
<dbReference type="AlphaFoldDB" id="A0A547Q2U1"/>
<feature type="binding site" evidence="14">
    <location>
        <position position="34"/>
    </location>
    <ligand>
        <name>L-threonine</name>
        <dbReference type="ChEBI" id="CHEBI:57926"/>
    </ligand>
</feature>
<feature type="binding site" evidence="14">
    <location>
        <position position="151"/>
    </location>
    <ligand>
        <name>ATP</name>
        <dbReference type="ChEBI" id="CHEBI:30616"/>
    </ligand>
</feature>
<keyword evidence="5 13" id="KW-0963">Cytoplasm</keyword>
<keyword evidence="9 13" id="KW-0547">Nucleotide-binding</keyword>
<keyword evidence="7 13" id="KW-0819">tRNA processing</keyword>
<feature type="binding site" evidence="14">
    <location>
        <position position="66"/>
    </location>
    <ligand>
        <name>L-threonine</name>
        <dbReference type="ChEBI" id="CHEBI:57926"/>
    </ligand>
</feature>
<dbReference type="PROSITE" id="PS51163">
    <property type="entry name" value="YRDC"/>
    <property type="match status" value="1"/>
</dbReference>
<keyword evidence="10 13" id="KW-0067">ATP-binding</keyword>
<dbReference type="Gene3D" id="3.40.50.11030">
    <property type="entry name" value="Threonylcarbamoyl-AMP synthase, C-terminal domain"/>
    <property type="match status" value="1"/>
</dbReference>
<evidence type="ECO:0000256" key="11">
    <source>
        <dbReference type="ARBA" id="ARBA00029774"/>
    </source>
</evidence>
<feature type="binding site" evidence="14">
    <location>
        <position position="141"/>
    </location>
    <ligand>
        <name>L-threonine</name>
        <dbReference type="ChEBI" id="CHEBI:57926"/>
    </ligand>
</feature>
<dbReference type="PIRSF" id="PIRSF004930">
    <property type="entry name" value="Tln_factor_SUA5"/>
    <property type="match status" value="1"/>
</dbReference>
<name>A0A547Q2U1_9RHOB</name>
<feature type="binding site" evidence="14">
    <location>
        <position position="117"/>
    </location>
    <ligand>
        <name>ATP</name>
        <dbReference type="ChEBI" id="CHEBI:30616"/>
    </ligand>
</feature>
<protein>
    <recommendedName>
        <fullName evidence="4 13">Threonylcarbamoyl-AMP synthase</fullName>
        <shortName evidence="13">TC-AMP synthase</shortName>
        <ecNumber evidence="3 13">2.7.7.87</ecNumber>
    </recommendedName>
    <alternativeName>
        <fullName evidence="11 13">L-threonylcarbamoyladenylate synthase</fullName>
    </alternativeName>
</protein>
<evidence type="ECO:0000256" key="6">
    <source>
        <dbReference type="ARBA" id="ARBA00022679"/>
    </source>
</evidence>
<evidence type="ECO:0000256" key="10">
    <source>
        <dbReference type="ARBA" id="ARBA00022840"/>
    </source>
</evidence>
<evidence type="ECO:0000313" key="17">
    <source>
        <dbReference type="Proteomes" id="UP000318590"/>
    </source>
</evidence>
<feature type="binding site" evidence="14">
    <location>
        <position position="231"/>
    </location>
    <ligand>
        <name>ATP</name>
        <dbReference type="ChEBI" id="CHEBI:30616"/>
    </ligand>
</feature>
<evidence type="ECO:0000313" key="16">
    <source>
        <dbReference type="EMBL" id="TRD20704.1"/>
    </source>
</evidence>
<evidence type="ECO:0000256" key="5">
    <source>
        <dbReference type="ARBA" id="ARBA00022490"/>
    </source>
</evidence>
<evidence type="ECO:0000256" key="1">
    <source>
        <dbReference type="ARBA" id="ARBA00004496"/>
    </source>
</evidence>
<sequence>MVMKTERLAPDPAGLDRAADLLRQGRLVAFPTETVYGLGADARNAEAVAAIYAAKGRPSFNPLIVHCADLDQAADLVEMTETARTLAKKFWPGPMTLVLPLRPTAGIAPLVKAGLPTLAVRVPAKEVAQELIARTGCPIAAPSANRSGRISPTRADHVLTSLNGRIDAVLDGGACDVGLESTILAPVPEGTRLLRPGGLTDEDIAAVLGQPVLPAPNASTPTAPGQLSSHYAPAGTVRLNATEPRDGETLLGFGRVEGDLTLSNRGDLIEAAARLFESLQELDRRGADKIAIAPIPDTGIGRAINDRLRRAAAPREDLSA</sequence>
<dbReference type="GO" id="GO:0006450">
    <property type="term" value="P:regulation of translational fidelity"/>
    <property type="evidence" value="ECO:0007669"/>
    <property type="project" value="TreeGrafter"/>
</dbReference>
<evidence type="ECO:0000256" key="13">
    <source>
        <dbReference type="PIRNR" id="PIRNR004930"/>
    </source>
</evidence>
<comment type="caution">
    <text evidence="16">The sequence shown here is derived from an EMBL/GenBank/DDBJ whole genome shotgun (WGS) entry which is preliminary data.</text>
</comment>
<dbReference type="GO" id="GO:0000049">
    <property type="term" value="F:tRNA binding"/>
    <property type="evidence" value="ECO:0007669"/>
    <property type="project" value="TreeGrafter"/>
</dbReference>
<reference evidence="16 17" key="1">
    <citation type="submission" date="2019-06" db="EMBL/GenBank/DDBJ databases">
        <title>Paenimaribius caenipelagi gen. nov., sp. nov., isolated from a tidal flat.</title>
        <authorList>
            <person name="Yoon J.-H."/>
        </authorList>
    </citation>
    <scope>NUCLEOTIDE SEQUENCE [LARGE SCALE GENOMIC DNA]</scope>
    <source>
        <strain evidence="16 17">JBTF-M29</strain>
    </source>
</reference>
<dbReference type="InterPro" id="IPR017945">
    <property type="entry name" value="DHBP_synth_RibB-like_a/b_dom"/>
</dbReference>
<evidence type="ECO:0000256" key="3">
    <source>
        <dbReference type="ARBA" id="ARBA00012584"/>
    </source>
</evidence>
<keyword evidence="17" id="KW-1185">Reference proteome</keyword>
<dbReference type="Gene3D" id="3.90.870.10">
    <property type="entry name" value="DHBP synthase"/>
    <property type="match status" value="1"/>
</dbReference>
<evidence type="ECO:0000256" key="9">
    <source>
        <dbReference type="ARBA" id="ARBA00022741"/>
    </source>
</evidence>
<dbReference type="Proteomes" id="UP000318590">
    <property type="component" value="Unassembled WGS sequence"/>
</dbReference>
<organism evidence="16 17">
    <name type="scientific">Palleronia caenipelagi</name>
    <dbReference type="NCBI Taxonomy" id="2489174"/>
    <lineage>
        <taxon>Bacteria</taxon>
        <taxon>Pseudomonadati</taxon>
        <taxon>Pseudomonadota</taxon>
        <taxon>Alphaproteobacteria</taxon>
        <taxon>Rhodobacterales</taxon>
        <taxon>Roseobacteraceae</taxon>
        <taxon>Palleronia</taxon>
    </lineage>
</organism>
<dbReference type="InterPro" id="IPR005145">
    <property type="entry name" value="Sua5_C"/>
</dbReference>
<dbReference type="SUPFAM" id="SSF55821">
    <property type="entry name" value="YrdC/RibB"/>
    <property type="match status" value="1"/>
</dbReference>
<dbReference type="EMBL" id="VFSV01000013">
    <property type="protein sequence ID" value="TRD20704.1"/>
    <property type="molecule type" value="Genomic_DNA"/>
</dbReference>
<comment type="similarity">
    <text evidence="2 13">Belongs to the SUA5 family.</text>
</comment>
<dbReference type="PANTHER" id="PTHR17490:SF16">
    <property type="entry name" value="THREONYLCARBAMOYL-AMP SYNTHASE"/>
    <property type="match status" value="1"/>
</dbReference>
<dbReference type="PANTHER" id="PTHR17490">
    <property type="entry name" value="SUA5"/>
    <property type="match status" value="1"/>
</dbReference>
<dbReference type="InterPro" id="IPR038385">
    <property type="entry name" value="Sua5/YwlC_C"/>
</dbReference>
<dbReference type="GO" id="GO:0005737">
    <property type="term" value="C:cytoplasm"/>
    <property type="evidence" value="ECO:0007669"/>
    <property type="project" value="UniProtKB-SubCell"/>
</dbReference>
<dbReference type="GO" id="GO:0061710">
    <property type="term" value="F:L-threonylcarbamoyladenylate synthase"/>
    <property type="evidence" value="ECO:0007669"/>
    <property type="project" value="UniProtKB-EC"/>
</dbReference>
<dbReference type="Pfam" id="PF03481">
    <property type="entry name" value="Sua5_C"/>
    <property type="match status" value="1"/>
</dbReference>
<comment type="catalytic activity">
    <reaction evidence="12 13">
        <text>L-threonine + hydrogencarbonate + ATP = L-threonylcarbamoyladenylate + diphosphate + H2O</text>
        <dbReference type="Rhea" id="RHEA:36407"/>
        <dbReference type="ChEBI" id="CHEBI:15377"/>
        <dbReference type="ChEBI" id="CHEBI:17544"/>
        <dbReference type="ChEBI" id="CHEBI:30616"/>
        <dbReference type="ChEBI" id="CHEBI:33019"/>
        <dbReference type="ChEBI" id="CHEBI:57926"/>
        <dbReference type="ChEBI" id="CHEBI:73682"/>
        <dbReference type="EC" id="2.7.7.87"/>
    </reaction>
</comment>
<dbReference type="Pfam" id="PF01300">
    <property type="entry name" value="Sua5_yciO_yrdC"/>
    <property type="match status" value="1"/>
</dbReference>
<dbReference type="GO" id="GO:0008033">
    <property type="term" value="P:tRNA processing"/>
    <property type="evidence" value="ECO:0007669"/>
    <property type="project" value="UniProtKB-KW"/>
</dbReference>
<dbReference type="InterPro" id="IPR010923">
    <property type="entry name" value="T(6)A37_SUA5"/>
</dbReference>
<proteinExistence type="inferred from homology"/>
<dbReference type="FunFam" id="3.90.870.10:FF:000009">
    <property type="entry name" value="Threonylcarbamoyl-AMP synthase, putative"/>
    <property type="match status" value="1"/>
</dbReference>
<keyword evidence="8 13" id="KW-0548">Nucleotidyltransferase</keyword>
<evidence type="ECO:0000256" key="7">
    <source>
        <dbReference type="ARBA" id="ARBA00022694"/>
    </source>
</evidence>
<feature type="domain" description="YrdC-like" evidence="15">
    <location>
        <begin position="12"/>
        <end position="199"/>
    </location>
</feature>
<feature type="binding site" evidence="14">
    <location>
        <position position="121"/>
    </location>
    <ligand>
        <name>L-threonine</name>
        <dbReference type="ChEBI" id="CHEBI:57926"/>
    </ligand>
</feature>
<dbReference type="GO" id="GO:0005524">
    <property type="term" value="F:ATP binding"/>
    <property type="evidence" value="ECO:0007669"/>
    <property type="project" value="UniProtKB-UniRule"/>
</dbReference>
<comment type="subcellular location">
    <subcellularLocation>
        <location evidence="1 13">Cytoplasm</location>
    </subcellularLocation>
</comment>
<feature type="binding site" evidence="14">
    <location>
        <position position="195"/>
    </location>
    <ligand>
        <name>ATP</name>
        <dbReference type="ChEBI" id="CHEBI:30616"/>
    </ligand>
</feature>
<evidence type="ECO:0000256" key="2">
    <source>
        <dbReference type="ARBA" id="ARBA00007663"/>
    </source>
</evidence>
<evidence type="ECO:0000256" key="14">
    <source>
        <dbReference type="PIRSR" id="PIRSR004930-1"/>
    </source>
</evidence>
<feature type="binding site" evidence="14">
    <location>
        <position position="61"/>
    </location>
    <ligand>
        <name>ATP</name>
        <dbReference type="ChEBI" id="CHEBI:30616"/>
    </ligand>
</feature>
<accession>A0A547Q2U1</accession>
<feature type="binding site" evidence="14">
    <location>
        <position position="57"/>
    </location>
    <ligand>
        <name>ATP</name>
        <dbReference type="ChEBI" id="CHEBI:30616"/>
    </ligand>
</feature>
<feature type="binding site" evidence="14">
    <location>
        <position position="143"/>
    </location>
    <ligand>
        <name>ATP</name>
        <dbReference type="ChEBI" id="CHEBI:30616"/>
    </ligand>
</feature>
<feature type="binding site" evidence="14">
    <location>
        <position position="181"/>
    </location>
    <ligand>
        <name>L-threonine</name>
        <dbReference type="ChEBI" id="CHEBI:57926"/>
    </ligand>
</feature>
<dbReference type="InterPro" id="IPR050156">
    <property type="entry name" value="TC-AMP_synthase_SUA5"/>
</dbReference>